<dbReference type="InterPro" id="IPR013655">
    <property type="entry name" value="PAS_fold_3"/>
</dbReference>
<dbReference type="SMART" id="SM00448">
    <property type="entry name" value="REC"/>
    <property type="match status" value="1"/>
</dbReference>
<dbReference type="CDD" id="cd00082">
    <property type="entry name" value="HisKA"/>
    <property type="match status" value="1"/>
</dbReference>
<keyword evidence="8" id="KW-0902">Two-component regulatory system</keyword>
<feature type="domain" description="PAC" evidence="17">
    <location>
        <begin position="347"/>
        <end position="401"/>
    </location>
</feature>
<evidence type="ECO:0000256" key="1">
    <source>
        <dbReference type="ARBA" id="ARBA00000085"/>
    </source>
</evidence>
<dbReference type="GO" id="GO:0005886">
    <property type="term" value="C:plasma membrane"/>
    <property type="evidence" value="ECO:0007669"/>
    <property type="project" value="UniProtKB-SubCell"/>
</dbReference>
<comment type="subunit">
    <text evidence="10">At low DSF concentrations, interacts with RpfF.</text>
</comment>
<dbReference type="Pfam" id="PF08447">
    <property type="entry name" value="PAS_3"/>
    <property type="match status" value="1"/>
</dbReference>
<dbReference type="Proteomes" id="UP000504844">
    <property type="component" value="Chromosome"/>
</dbReference>
<protein>
    <recommendedName>
        <fullName evidence="11">Sensory/regulatory protein RpfC</fullName>
        <ecNumber evidence="2">2.7.13.3</ecNumber>
    </recommendedName>
    <alternativeName>
        <fullName evidence="12">Virulence sensor protein BvgS</fullName>
    </alternativeName>
</protein>
<evidence type="ECO:0000256" key="7">
    <source>
        <dbReference type="ARBA" id="ARBA00022840"/>
    </source>
</evidence>
<dbReference type="InterPro" id="IPR011006">
    <property type="entry name" value="CheY-like_superfamily"/>
</dbReference>
<evidence type="ECO:0000256" key="4">
    <source>
        <dbReference type="ARBA" id="ARBA00022679"/>
    </source>
</evidence>
<dbReference type="InterPro" id="IPR000700">
    <property type="entry name" value="PAS-assoc_C"/>
</dbReference>
<dbReference type="Gene3D" id="3.30.565.10">
    <property type="entry name" value="Histidine kinase-like ATPase, C-terminal domain"/>
    <property type="match status" value="1"/>
</dbReference>
<dbReference type="Gene3D" id="3.30.450.20">
    <property type="entry name" value="PAS domain"/>
    <property type="match status" value="2"/>
</dbReference>
<dbReference type="FunFam" id="3.30.565.10:FF:000010">
    <property type="entry name" value="Sensor histidine kinase RcsC"/>
    <property type="match status" value="1"/>
</dbReference>
<evidence type="ECO:0000256" key="6">
    <source>
        <dbReference type="ARBA" id="ARBA00022777"/>
    </source>
</evidence>
<comment type="catalytic activity">
    <reaction evidence="1">
        <text>ATP + protein L-histidine = ADP + protein N-phospho-L-histidine.</text>
        <dbReference type="EC" id="2.7.13.3"/>
    </reaction>
</comment>
<dbReference type="InterPro" id="IPR036641">
    <property type="entry name" value="HPT_dom_sf"/>
</dbReference>
<accession>A0A6M8SNB3</accession>
<name>A0A6M8SNB3_9NEIS</name>
<dbReference type="SMART" id="SM00388">
    <property type="entry name" value="HisKA"/>
    <property type="match status" value="1"/>
</dbReference>
<dbReference type="SMART" id="SM00387">
    <property type="entry name" value="HATPase_c"/>
    <property type="match status" value="1"/>
</dbReference>
<evidence type="ECO:0000259" key="15">
    <source>
        <dbReference type="PROSITE" id="PS50110"/>
    </source>
</evidence>
<dbReference type="CDD" id="cd00130">
    <property type="entry name" value="PAS"/>
    <property type="match status" value="2"/>
</dbReference>
<dbReference type="CDD" id="cd17546">
    <property type="entry name" value="REC_hyHK_CKI1_RcsC-like"/>
    <property type="match status" value="1"/>
</dbReference>
<dbReference type="KEGG" id="dee:HQN60_08475"/>
<dbReference type="PROSITE" id="PS50109">
    <property type="entry name" value="HIS_KIN"/>
    <property type="match status" value="1"/>
</dbReference>
<feature type="modified residue" description="4-aspartylphosphate" evidence="13">
    <location>
        <position position="712"/>
    </location>
</feature>
<dbReference type="InterPro" id="IPR001610">
    <property type="entry name" value="PAC"/>
</dbReference>
<dbReference type="Pfam" id="PF01627">
    <property type="entry name" value="Hpt"/>
    <property type="match status" value="1"/>
</dbReference>
<evidence type="ECO:0000256" key="9">
    <source>
        <dbReference type="ARBA" id="ARBA00058004"/>
    </source>
</evidence>
<keyword evidence="4" id="KW-0808">Transferase</keyword>
<evidence type="ECO:0000259" key="14">
    <source>
        <dbReference type="PROSITE" id="PS50109"/>
    </source>
</evidence>
<feature type="domain" description="Response regulatory" evidence="15">
    <location>
        <begin position="661"/>
        <end position="779"/>
    </location>
</feature>
<dbReference type="PRINTS" id="PR00344">
    <property type="entry name" value="BCTRLSENSOR"/>
</dbReference>
<proteinExistence type="predicted"/>
<dbReference type="InterPro" id="IPR008207">
    <property type="entry name" value="Sig_transdc_His_kin_Hpt_dom"/>
</dbReference>
<dbReference type="GO" id="GO:0000155">
    <property type="term" value="F:phosphorelay sensor kinase activity"/>
    <property type="evidence" value="ECO:0007669"/>
    <property type="project" value="InterPro"/>
</dbReference>
<evidence type="ECO:0000256" key="12">
    <source>
        <dbReference type="ARBA" id="ARBA00070152"/>
    </source>
</evidence>
<dbReference type="SUPFAM" id="SSF47226">
    <property type="entry name" value="Histidine-containing phosphotransfer domain, HPT domain"/>
    <property type="match status" value="1"/>
</dbReference>
<dbReference type="InterPro" id="IPR000014">
    <property type="entry name" value="PAS"/>
</dbReference>
<dbReference type="PROSITE" id="PS50110">
    <property type="entry name" value="RESPONSE_REGULATORY"/>
    <property type="match status" value="1"/>
</dbReference>
<dbReference type="RefSeq" id="WP_173533236.1">
    <property type="nucleotide sequence ID" value="NZ_CP054143.1"/>
</dbReference>
<dbReference type="Pfam" id="PF00072">
    <property type="entry name" value="Response_reg"/>
    <property type="match status" value="1"/>
</dbReference>
<evidence type="ECO:0000313" key="19">
    <source>
        <dbReference type="Proteomes" id="UP000504844"/>
    </source>
</evidence>
<keyword evidence="6" id="KW-0418">Kinase</keyword>
<evidence type="ECO:0000256" key="13">
    <source>
        <dbReference type="PROSITE-ProRule" id="PRU00169"/>
    </source>
</evidence>
<keyword evidence="5" id="KW-0547">Nucleotide-binding</keyword>
<evidence type="ECO:0000259" key="16">
    <source>
        <dbReference type="PROSITE" id="PS50112"/>
    </source>
</evidence>
<dbReference type="InterPro" id="IPR036890">
    <property type="entry name" value="HATPase_C_sf"/>
</dbReference>
<dbReference type="PANTHER" id="PTHR45339">
    <property type="entry name" value="HYBRID SIGNAL TRANSDUCTION HISTIDINE KINASE J"/>
    <property type="match status" value="1"/>
</dbReference>
<dbReference type="PANTHER" id="PTHR45339:SF5">
    <property type="entry name" value="HISTIDINE KINASE"/>
    <property type="match status" value="1"/>
</dbReference>
<dbReference type="Pfam" id="PF13426">
    <property type="entry name" value="PAS_9"/>
    <property type="match status" value="1"/>
</dbReference>
<dbReference type="SUPFAM" id="SSF55874">
    <property type="entry name" value="ATPase domain of HSP90 chaperone/DNA topoisomerase II/histidine kinase"/>
    <property type="match status" value="1"/>
</dbReference>
<sequence length="996" mass="111309">MNRMLARQLKRHLAWADEAMSEAQLCAIEEYIAAHPEFPCLGLGANFRRLLTVIDEAYQQSERDLALSSRSLQISSDELTRSNDTLRLESETRQRAIDALWQTACQLQMSLGLPVVNNATADLEQLSILMGQLVDARQQAELALQAQAAQFQTLVNNIPGVVFRREIAKPWGMQYIDKEIEVLSGYTPNLFLTSSPQLSYHTLIMVDDMVLLDRAIATAVAGGERYSVEYRIHDAQGVLHWVYERGQVLRDTQGQVQYLDGILFDITEQKQAAQQVRQLSAAIEASPNPVLITNLQGLIEYANPKFEQTFGFTSAEMLGRSPVDVLGGGVPNPVAHNKILQQVLQGQEWHKDLRNICKDGSLIWMSVSISPIREQSGEITHFVAVYDNIELRKAVETELINAKEAADQANRLKSDFLANMSHEIRTPMNAIIGMTHLTLQTELNNKQRDYLSKISLAAESLLHILNDILDFSKIEADRLGMETIPFRFDQVLNQVRSLHEIKAEEKKLELEIILAQDCPSTLLGDPLRIGQILNNLVSNAIKFTKEGKIKVSVEVVAQLENKVRLHIAVQDSGIGLTPIQMSSLFKPFSQADSSTTRKFGGTGLGLSICKSLVEMMEGELWVESQVNLGSTFHFTAWLACASVDIEVDNPTQNRKNLNGVRILLVEDNPLNQQVAQELLTGAGASVLLAQHGGEALGWLSIDPLPCDFIFMDLQMPVLDGHQTTQLIRSDPRFVDLPIIAMTAHAMSDERQRCLENGMNDYITKPIRPDVLFATVIKWAATQNIILDDIEVIQQHFNEDHLIQFPGINTQELLQRFMGDKKLYTQLFKQFLHEYKNGSETLTHLLKKDLRGATLFVHSMKGVAGTLGMHSLLEATIALENNLKQDPKATTKNATAFCLELDRMIEMVSTAYSESAVSNLAVVSNSAEAELLIEQLFELLDACDGESVEIYYKLRDDLEHVVDVSLLDRLGCAIANDFDFSAATRWLKEIQLARGLS</sequence>
<gene>
    <name evidence="18" type="ORF">HQN60_08475</name>
</gene>
<comment type="function">
    <text evidence="9">Member of the two-component regulatory system BvgS/BvgA. Phosphorylates BvgA via a four-step phosphorelay in response to environmental signals.</text>
</comment>
<reference evidence="18 19" key="1">
    <citation type="submission" date="2020-05" db="EMBL/GenBank/DDBJ databases">
        <title>Complete genome sequence of Deefgea sp. D17.</title>
        <authorList>
            <person name="Bae J.-W."/>
            <person name="Han J.E."/>
        </authorList>
    </citation>
    <scope>NUCLEOTIDE SEQUENCE [LARGE SCALE GENOMIC DNA]</scope>
    <source>
        <strain evidence="18 19">D17</strain>
    </source>
</reference>
<dbReference type="EC" id="2.7.13.3" evidence="2"/>
<evidence type="ECO:0000256" key="10">
    <source>
        <dbReference type="ARBA" id="ARBA00064003"/>
    </source>
</evidence>
<feature type="domain" description="PAS" evidence="16">
    <location>
        <begin position="275"/>
        <end position="323"/>
    </location>
</feature>
<evidence type="ECO:0000256" key="11">
    <source>
        <dbReference type="ARBA" id="ARBA00068150"/>
    </source>
</evidence>
<feature type="domain" description="Histidine kinase" evidence="14">
    <location>
        <begin position="419"/>
        <end position="640"/>
    </location>
</feature>
<dbReference type="Gene3D" id="3.40.50.2300">
    <property type="match status" value="1"/>
</dbReference>
<dbReference type="SMART" id="SM00086">
    <property type="entry name" value="PAC"/>
    <property type="match status" value="2"/>
</dbReference>
<dbReference type="AlphaFoldDB" id="A0A6M8SNB3"/>
<dbReference type="InterPro" id="IPR005467">
    <property type="entry name" value="His_kinase_dom"/>
</dbReference>
<keyword evidence="3 13" id="KW-0597">Phosphoprotein</keyword>
<dbReference type="CDD" id="cd16922">
    <property type="entry name" value="HATPase_EvgS-ArcB-TorS-like"/>
    <property type="match status" value="1"/>
</dbReference>
<dbReference type="Gene3D" id="1.20.120.160">
    <property type="entry name" value="HPT domain"/>
    <property type="match status" value="1"/>
</dbReference>
<dbReference type="FunFam" id="1.10.287.130:FF:000002">
    <property type="entry name" value="Two-component osmosensing histidine kinase"/>
    <property type="match status" value="1"/>
</dbReference>
<dbReference type="InterPro" id="IPR003661">
    <property type="entry name" value="HisK_dim/P_dom"/>
</dbReference>
<dbReference type="SUPFAM" id="SSF47384">
    <property type="entry name" value="Homodimeric domain of signal transducing histidine kinase"/>
    <property type="match status" value="1"/>
</dbReference>
<dbReference type="Gene3D" id="1.10.287.130">
    <property type="match status" value="1"/>
</dbReference>
<organism evidence="18 19">
    <name type="scientific">Deefgea piscis</name>
    <dbReference type="NCBI Taxonomy" id="2739061"/>
    <lineage>
        <taxon>Bacteria</taxon>
        <taxon>Pseudomonadati</taxon>
        <taxon>Pseudomonadota</taxon>
        <taxon>Betaproteobacteria</taxon>
        <taxon>Neisseriales</taxon>
        <taxon>Chitinibacteraceae</taxon>
        <taxon>Deefgea</taxon>
    </lineage>
</organism>
<dbReference type="InterPro" id="IPR035965">
    <property type="entry name" value="PAS-like_dom_sf"/>
</dbReference>
<dbReference type="Pfam" id="PF00512">
    <property type="entry name" value="HisKA"/>
    <property type="match status" value="1"/>
</dbReference>
<dbReference type="PROSITE" id="PS50112">
    <property type="entry name" value="PAS"/>
    <property type="match status" value="1"/>
</dbReference>
<dbReference type="InterPro" id="IPR004358">
    <property type="entry name" value="Sig_transdc_His_kin-like_C"/>
</dbReference>
<evidence type="ECO:0000256" key="3">
    <source>
        <dbReference type="ARBA" id="ARBA00022553"/>
    </source>
</evidence>
<evidence type="ECO:0000313" key="18">
    <source>
        <dbReference type="EMBL" id="QKJ66732.1"/>
    </source>
</evidence>
<dbReference type="Pfam" id="PF02518">
    <property type="entry name" value="HATPase_c"/>
    <property type="match status" value="1"/>
</dbReference>
<keyword evidence="19" id="KW-1185">Reference proteome</keyword>
<keyword evidence="7" id="KW-0067">ATP-binding</keyword>
<dbReference type="SUPFAM" id="SSF55785">
    <property type="entry name" value="PYP-like sensor domain (PAS domain)"/>
    <property type="match status" value="2"/>
</dbReference>
<evidence type="ECO:0000256" key="8">
    <source>
        <dbReference type="ARBA" id="ARBA00023012"/>
    </source>
</evidence>
<dbReference type="PROSITE" id="PS50113">
    <property type="entry name" value="PAC"/>
    <property type="match status" value="2"/>
</dbReference>
<dbReference type="SUPFAM" id="SSF52172">
    <property type="entry name" value="CheY-like"/>
    <property type="match status" value="1"/>
</dbReference>
<evidence type="ECO:0000256" key="2">
    <source>
        <dbReference type="ARBA" id="ARBA00012438"/>
    </source>
</evidence>
<evidence type="ECO:0000259" key="17">
    <source>
        <dbReference type="PROSITE" id="PS50113"/>
    </source>
</evidence>
<feature type="domain" description="PAC" evidence="17">
    <location>
        <begin position="226"/>
        <end position="278"/>
    </location>
</feature>
<dbReference type="InterPro" id="IPR001789">
    <property type="entry name" value="Sig_transdc_resp-reg_receiver"/>
</dbReference>
<dbReference type="EMBL" id="CP054143">
    <property type="protein sequence ID" value="QKJ66732.1"/>
    <property type="molecule type" value="Genomic_DNA"/>
</dbReference>
<dbReference type="SMART" id="SM00091">
    <property type="entry name" value="PAS"/>
    <property type="match status" value="2"/>
</dbReference>
<dbReference type="InterPro" id="IPR036097">
    <property type="entry name" value="HisK_dim/P_sf"/>
</dbReference>
<evidence type="ECO:0000256" key="5">
    <source>
        <dbReference type="ARBA" id="ARBA00022741"/>
    </source>
</evidence>
<dbReference type="NCBIfam" id="TIGR00229">
    <property type="entry name" value="sensory_box"/>
    <property type="match status" value="1"/>
</dbReference>
<dbReference type="GO" id="GO:0005524">
    <property type="term" value="F:ATP binding"/>
    <property type="evidence" value="ECO:0007669"/>
    <property type="project" value="UniProtKB-KW"/>
</dbReference>
<dbReference type="InterPro" id="IPR003594">
    <property type="entry name" value="HATPase_dom"/>
</dbReference>